<dbReference type="EMBL" id="FNPX01000014">
    <property type="protein sequence ID" value="SDZ44081.1"/>
    <property type="molecule type" value="Genomic_DNA"/>
</dbReference>
<evidence type="ECO:0000313" key="2">
    <source>
        <dbReference type="Proteomes" id="UP000198914"/>
    </source>
</evidence>
<accession>A0A1H3T2L9</accession>
<dbReference type="AlphaFoldDB" id="A0A1H3T2L9"/>
<gene>
    <name evidence="1" type="ORF">SAMN05444004_114114</name>
</gene>
<organism evidence="1 2">
    <name type="scientific">Jannaschia faecimaris</name>
    <dbReference type="NCBI Taxonomy" id="1244108"/>
    <lineage>
        <taxon>Bacteria</taxon>
        <taxon>Pseudomonadati</taxon>
        <taxon>Pseudomonadota</taxon>
        <taxon>Alphaproteobacteria</taxon>
        <taxon>Rhodobacterales</taxon>
        <taxon>Roseobacteraceae</taxon>
        <taxon>Jannaschia</taxon>
    </lineage>
</organism>
<keyword evidence="2" id="KW-1185">Reference proteome</keyword>
<proteinExistence type="predicted"/>
<evidence type="ECO:0000313" key="1">
    <source>
        <dbReference type="EMBL" id="SDZ44081.1"/>
    </source>
</evidence>
<dbReference type="STRING" id="1244108.SAMN05444004_114114"/>
<protein>
    <submittedName>
        <fullName evidence="1">Uncharacterized protein</fullName>
    </submittedName>
</protein>
<name>A0A1H3T2L9_9RHOB</name>
<sequence length="89" mass="9333">MSGDVAAELGDLSVDLVQVTINADKISFESDIVGDVDVSRDDITSGRFADELARRSVDPATVAALESVLLSRHSTPSAATQAISILVNF</sequence>
<dbReference type="Proteomes" id="UP000198914">
    <property type="component" value="Unassembled WGS sequence"/>
</dbReference>
<reference evidence="2" key="1">
    <citation type="submission" date="2016-10" db="EMBL/GenBank/DDBJ databases">
        <authorList>
            <person name="Varghese N."/>
            <person name="Submissions S."/>
        </authorList>
    </citation>
    <scope>NUCLEOTIDE SEQUENCE [LARGE SCALE GENOMIC DNA]</scope>
    <source>
        <strain evidence="2">DSM 100420</strain>
    </source>
</reference>